<proteinExistence type="predicted"/>
<accession>A0A091BVY2</accession>
<dbReference type="AlphaFoldDB" id="A0A091BVY2"/>
<evidence type="ECO:0000313" key="7">
    <source>
        <dbReference type="EMBL" id="KFN48495.1"/>
    </source>
</evidence>
<dbReference type="Proteomes" id="UP000029392">
    <property type="component" value="Unassembled WGS sequence"/>
</dbReference>
<evidence type="ECO:0000259" key="6">
    <source>
        <dbReference type="Pfam" id="PF14464"/>
    </source>
</evidence>
<keyword evidence="2" id="KW-0479">Metal-binding</keyword>
<keyword evidence="8" id="KW-1185">Reference proteome</keyword>
<name>A0A091BVY2_9GAMM</name>
<evidence type="ECO:0000256" key="5">
    <source>
        <dbReference type="ARBA" id="ARBA00023049"/>
    </source>
</evidence>
<sequence length="159" mass="18046">MPGVRALIGHLPRSLGRVLFEPRITAVVDTHRQVTATAPEAGGILLGFRRPPHLHVADLTEPLPTDERTRMWFHRNQNGHAQAALRHWERTNRTGDYLGEWHTHPEDWPNPSGKDLREWRMLLLEQRRPLVFLIVGIKGRWVGVGSGSAIAPIECVEVD</sequence>
<organism evidence="7 8">
    <name type="scientific">Arenimonas malthae CC-JY-1</name>
    <dbReference type="NCBI Taxonomy" id="1384054"/>
    <lineage>
        <taxon>Bacteria</taxon>
        <taxon>Pseudomonadati</taxon>
        <taxon>Pseudomonadota</taxon>
        <taxon>Gammaproteobacteria</taxon>
        <taxon>Lysobacterales</taxon>
        <taxon>Lysobacteraceae</taxon>
        <taxon>Arenimonas</taxon>
    </lineage>
</organism>
<dbReference type="Pfam" id="PF14464">
    <property type="entry name" value="Prok-JAB"/>
    <property type="match status" value="1"/>
</dbReference>
<feature type="domain" description="JAB" evidence="6">
    <location>
        <begin position="36"/>
        <end position="137"/>
    </location>
</feature>
<evidence type="ECO:0000256" key="3">
    <source>
        <dbReference type="ARBA" id="ARBA00022801"/>
    </source>
</evidence>
<protein>
    <recommendedName>
        <fullName evidence="6">JAB domain-containing protein</fullName>
    </recommendedName>
</protein>
<keyword evidence="3" id="KW-0378">Hydrolase</keyword>
<dbReference type="InterPro" id="IPR028090">
    <property type="entry name" value="JAB_dom_prok"/>
</dbReference>
<evidence type="ECO:0000256" key="1">
    <source>
        <dbReference type="ARBA" id="ARBA00022670"/>
    </source>
</evidence>
<keyword evidence="1" id="KW-0645">Protease</keyword>
<dbReference type="Gene3D" id="3.40.140.10">
    <property type="entry name" value="Cytidine Deaminase, domain 2"/>
    <property type="match status" value="1"/>
</dbReference>
<evidence type="ECO:0000313" key="8">
    <source>
        <dbReference type="Proteomes" id="UP000029392"/>
    </source>
</evidence>
<dbReference type="eggNOG" id="COG1310">
    <property type="taxonomic scope" value="Bacteria"/>
</dbReference>
<dbReference type="GO" id="GO:0008237">
    <property type="term" value="F:metallopeptidase activity"/>
    <property type="evidence" value="ECO:0007669"/>
    <property type="project" value="UniProtKB-KW"/>
</dbReference>
<keyword evidence="5" id="KW-0482">Metalloprotease</keyword>
<dbReference type="SUPFAM" id="SSF102712">
    <property type="entry name" value="JAB1/MPN domain"/>
    <property type="match status" value="1"/>
</dbReference>
<dbReference type="STRING" id="1384054.N790_01365"/>
<evidence type="ECO:0000256" key="4">
    <source>
        <dbReference type="ARBA" id="ARBA00022833"/>
    </source>
</evidence>
<dbReference type="GO" id="GO:0046872">
    <property type="term" value="F:metal ion binding"/>
    <property type="evidence" value="ECO:0007669"/>
    <property type="project" value="UniProtKB-KW"/>
</dbReference>
<comment type="caution">
    <text evidence="7">The sequence shown here is derived from an EMBL/GenBank/DDBJ whole genome shotgun (WGS) entry which is preliminary data.</text>
</comment>
<reference evidence="7 8" key="1">
    <citation type="submission" date="2013-09" db="EMBL/GenBank/DDBJ databases">
        <title>Genome sequencing of Arenimonas malthae.</title>
        <authorList>
            <person name="Chen F."/>
            <person name="Wang G."/>
        </authorList>
    </citation>
    <scope>NUCLEOTIDE SEQUENCE [LARGE SCALE GENOMIC DNA]</scope>
    <source>
        <strain evidence="7 8">CC-JY-1</strain>
    </source>
</reference>
<dbReference type="EMBL" id="AVCH01000150">
    <property type="protein sequence ID" value="KFN48495.1"/>
    <property type="molecule type" value="Genomic_DNA"/>
</dbReference>
<gene>
    <name evidence="7" type="ORF">N790_01365</name>
</gene>
<dbReference type="GO" id="GO:0006508">
    <property type="term" value="P:proteolysis"/>
    <property type="evidence" value="ECO:0007669"/>
    <property type="project" value="UniProtKB-KW"/>
</dbReference>
<evidence type="ECO:0000256" key="2">
    <source>
        <dbReference type="ARBA" id="ARBA00022723"/>
    </source>
</evidence>
<keyword evidence="4" id="KW-0862">Zinc</keyword>
<dbReference type="OrthoDB" id="5470925at2"/>